<dbReference type="PANTHER" id="PTHR13429:SF5">
    <property type="entry name" value="PROTEIN EXPANDED"/>
    <property type="match status" value="1"/>
</dbReference>
<sequence length="1252" mass="137426">MRNCPVSAPVQCCNAAELSAPGLRFVAVHLLTKQVLYFVVEPKARTKELLQRTCQHLSSQGMLGADLFGLATDLDGEYIFVDPEYKINKYAPKNWRASSTHGLDSAGKPLLNFYFRVHFYVETPFILRDEISLHHYYLQLRQNLISRGCLFDFSFKEELLYLLVGLALQADLGDFSETQHTGTYFPLHEYFPPQMISAEAEAKITKSAANLHRANRSLSRNKAETQFIREASCNDFSPLSHNSHLYHLKHKKQETCPGSVWLTICHRGIEIYDRNKHHGGVATDKFQWNDIGRLTFDRKKFEVRAVNGSGRSNEKLTYFCSSDEKSKHLLLLCRATHQFSFTLQPKLNQLLRTTNTRDCPRWTADGCYSSNRVDQRISVISSTSSNTTSGIVSDRVHSHDESEVSCSLDELEDLEIMIIHPPAPSVESLALAHLRDSSSPLTLSEEEVGECNLSKQSVPVGVTEGSQCSSSCSTVVQQINVTPTPSPPKEHIHHHHHHVHNAVPTTTTNTTPSPGHISSSHIPRRCGSTTSSLELGYSHTAQNSALSDIASCCMSAANTTVAVSTVAASSETSGVFTGTTGTQDSEGQRSRSGSIVSASGSFHGDGSDPSDAGRGNLLSAEELSDLIVGRKPSLVAPESPSTPRRGVYPTRATVSSTLDSDSDYVTLPPPPIPPPRTDSVEKSSAKDLDSNVDSLLDSSRMLGSLSNLSFSSSSKKSLQEESSMHRSSLLYNPPFLSATRHALLSKSTSSLNSCTTSKSFLTPSYVIHPEHQYYTLSNYHPYVSYASAIPEEANACFVTTKPHINFFTTHTNVTPSFPQSAAPIRSIITEARQGIRLDPSARMKLQPPGGLIPIVGSNNYLDVRSSAAAYLSHIHQKFPPPPPVHRQPPPPPPPPRTMYSNSQIEQYKQGLYSDGDYVYYPLQDPAISKQEYMESKLALQYPPPPYKSRLLYRSTPNVAIASGYIPVSFSAQGHKYSSNQNLTDTPLSFLSSSSQLYSPLSYASSSSSQMSLHQKYLPVGRTRSDDNILNTVYEKESPPPPVNRTRRPPPPPPYDLHTILMKESQNLAAETTLSRSHQATSSSKSTPPPMAKPTQPTMAKPTPSTSKHTRPLPTQPSSPMSSVKTDEVDAPRGREREAEGMLDIRSLREKSKNLDLPLISALCNDRSLIKQTNVCVSPTTTLTPADTATLTHTAKKKLFASFLSSGAGNMKNSSSCLASTKLKYPVSNPIFKSSRKSHSISSDTPDSKKLSS</sequence>
<dbReference type="SUPFAM" id="SSF54236">
    <property type="entry name" value="Ubiquitin-like"/>
    <property type="match status" value="1"/>
</dbReference>
<dbReference type="Pfam" id="PF09380">
    <property type="entry name" value="FERM_C"/>
    <property type="match status" value="1"/>
</dbReference>
<feature type="compositionally biased region" description="Pro residues" evidence="3">
    <location>
        <begin position="667"/>
        <end position="676"/>
    </location>
</feature>
<evidence type="ECO:0000313" key="5">
    <source>
        <dbReference type="EMBL" id="CAG6722887.1"/>
    </source>
</evidence>
<dbReference type="CDD" id="cd17101">
    <property type="entry name" value="FERM_F1_PTPN13_like"/>
    <property type="match status" value="1"/>
</dbReference>
<proteinExistence type="predicted"/>
<feature type="region of interest" description="Disordered" evidence="3">
    <location>
        <begin position="502"/>
        <end position="529"/>
    </location>
</feature>
<dbReference type="SMART" id="SM00295">
    <property type="entry name" value="B41"/>
    <property type="match status" value="1"/>
</dbReference>
<dbReference type="GO" id="GO:0070161">
    <property type="term" value="C:anchoring junction"/>
    <property type="evidence" value="ECO:0007669"/>
    <property type="project" value="UniProtKB-SubCell"/>
</dbReference>
<feature type="region of interest" description="Disordered" evidence="3">
    <location>
        <begin position="631"/>
        <end position="650"/>
    </location>
</feature>
<feature type="compositionally biased region" description="Polar residues" evidence="3">
    <location>
        <begin position="1094"/>
        <end position="1106"/>
    </location>
</feature>
<feature type="region of interest" description="Disordered" evidence="3">
    <location>
        <begin position="568"/>
        <end position="616"/>
    </location>
</feature>
<reference evidence="5" key="1">
    <citation type="submission" date="2021-05" db="EMBL/GenBank/DDBJ databases">
        <authorList>
            <person name="Alioto T."/>
            <person name="Alioto T."/>
            <person name="Gomez Garrido J."/>
        </authorList>
    </citation>
    <scope>NUCLEOTIDE SEQUENCE</scope>
</reference>
<comment type="subcellular location">
    <subcellularLocation>
        <location evidence="1">Cell junction</location>
    </subcellularLocation>
</comment>
<feature type="compositionally biased region" description="Basic and acidic residues" evidence="3">
    <location>
        <begin position="1124"/>
        <end position="1139"/>
    </location>
</feature>
<dbReference type="GO" id="GO:0098592">
    <property type="term" value="C:cytoplasmic side of apical plasma membrane"/>
    <property type="evidence" value="ECO:0007669"/>
    <property type="project" value="TreeGrafter"/>
</dbReference>
<feature type="compositionally biased region" description="Pro residues" evidence="3">
    <location>
        <begin position="878"/>
        <end position="896"/>
    </location>
</feature>
<dbReference type="InterPro" id="IPR018980">
    <property type="entry name" value="FERM_PH-like_C"/>
</dbReference>
<feature type="region of interest" description="Disordered" evidence="3">
    <location>
        <begin position="1069"/>
        <end position="1141"/>
    </location>
</feature>
<feature type="compositionally biased region" description="Polar residues" evidence="3">
    <location>
        <begin position="576"/>
        <end position="585"/>
    </location>
</feature>
<dbReference type="Gene3D" id="1.20.80.10">
    <property type="match status" value="1"/>
</dbReference>
<dbReference type="GO" id="GO:0035332">
    <property type="term" value="P:positive regulation of hippo signaling"/>
    <property type="evidence" value="ECO:0007669"/>
    <property type="project" value="TreeGrafter"/>
</dbReference>
<evidence type="ECO:0000256" key="1">
    <source>
        <dbReference type="ARBA" id="ARBA00004282"/>
    </source>
</evidence>
<dbReference type="InterPro" id="IPR029071">
    <property type="entry name" value="Ubiquitin-like_domsf"/>
</dbReference>
<dbReference type="InterPro" id="IPR000299">
    <property type="entry name" value="FERM_domain"/>
</dbReference>
<evidence type="ECO:0000256" key="3">
    <source>
        <dbReference type="SAM" id="MobiDB-lite"/>
    </source>
</evidence>
<organism evidence="5">
    <name type="scientific">Cacopsylla melanoneura</name>
    <dbReference type="NCBI Taxonomy" id="428564"/>
    <lineage>
        <taxon>Eukaryota</taxon>
        <taxon>Metazoa</taxon>
        <taxon>Ecdysozoa</taxon>
        <taxon>Arthropoda</taxon>
        <taxon>Hexapoda</taxon>
        <taxon>Insecta</taxon>
        <taxon>Pterygota</taxon>
        <taxon>Neoptera</taxon>
        <taxon>Paraneoptera</taxon>
        <taxon>Hemiptera</taxon>
        <taxon>Sternorrhyncha</taxon>
        <taxon>Psylloidea</taxon>
        <taxon>Psyllidae</taxon>
        <taxon>Psyllinae</taxon>
        <taxon>Cacopsylla</taxon>
    </lineage>
</organism>
<feature type="compositionally biased region" description="Low complexity" evidence="3">
    <location>
        <begin position="590"/>
        <end position="601"/>
    </location>
</feature>
<dbReference type="SUPFAM" id="SSF50729">
    <property type="entry name" value="PH domain-like"/>
    <property type="match status" value="1"/>
</dbReference>
<dbReference type="Pfam" id="PF09379">
    <property type="entry name" value="FERM_N"/>
    <property type="match status" value="1"/>
</dbReference>
<dbReference type="GO" id="GO:0030182">
    <property type="term" value="P:neuron differentiation"/>
    <property type="evidence" value="ECO:0007669"/>
    <property type="project" value="UniProtKB-ARBA"/>
</dbReference>
<dbReference type="Gene3D" id="3.10.20.90">
    <property type="entry name" value="Phosphatidylinositol 3-kinase Catalytic Subunit, Chain A, domain 1"/>
    <property type="match status" value="1"/>
</dbReference>
<dbReference type="InterPro" id="IPR019749">
    <property type="entry name" value="Band_41_domain"/>
</dbReference>
<dbReference type="InterPro" id="IPR047145">
    <property type="entry name" value="FRMD6-like"/>
</dbReference>
<evidence type="ECO:0000256" key="2">
    <source>
        <dbReference type="ARBA" id="ARBA00022949"/>
    </source>
</evidence>
<feature type="region of interest" description="Disordered" evidence="3">
    <location>
        <begin position="1031"/>
        <end position="1057"/>
    </location>
</feature>
<dbReference type="AlphaFoldDB" id="A0A8D8VHM0"/>
<feature type="region of interest" description="Disordered" evidence="3">
    <location>
        <begin position="1229"/>
        <end position="1252"/>
    </location>
</feature>
<dbReference type="InterPro" id="IPR011993">
    <property type="entry name" value="PH-like_dom_sf"/>
</dbReference>
<dbReference type="Pfam" id="PF00373">
    <property type="entry name" value="FERM_M"/>
    <property type="match status" value="1"/>
</dbReference>
<dbReference type="InterPro" id="IPR018979">
    <property type="entry name" value="FERM_N"/>
</dbReference>
<evidence type="ECO:0000259" key="4">
    <source>
        <dbReference type="PROSITE" id="PS50057"/>
    </source>
</evidence>
<dbReference type="Gene3D" id="2.30.29.30">
    <property type="entry name" value="Pleckstrin-homology domain (PH domain)/Phosphotyrosine-binding domain (PTB)"/>
    <property type="match status" value="1"/>
</dbReference>
<dbReference type="InterPro" id="IPR019748">
    <property type="entry name" value="FERM_central"/>
</dbReference>
<feature type="region of interest" description="Disordered" evidence="3">
    <location>
        <begin position="655"/>
        <end position="689"/>
    </location>
</feature>
<dbReference type="PROSITE" id="PS50057">
    <property type="entry name" value="FERM_3"/>
    <property type="match status" value="1"/>
</dbReference>
<keyword evidence="2" id="KW-0965">Cell junction</keyword>
<feature type="compositionally biased region" description="Basic and acidic residues" evidence="3">
    <location>
        <begin position="678"/>
        <end position="689"/>
    </location>
</feature>
<feature type="domain" description="FERM" evidence="4">
    <location>
        <begin position="24"/>
        <end position="344"/>
    </location>
</feature>
<feature type="region of interest" description="Disordered" evidence="3">
    <location>
        <begin position="878"/>
        <end position="898"/>
    </location>
</feature>
<dbReference type="InterPro" id="IPR035963">
    <property type="entry name" value="FERM_2"/>
</dbReference>
<dbReference type="SMART" id="SM01196">
    <property type="entry name" value="FERM_C"/>
    <property type="match status" value="1"/>
</dbReference>
<dbReference type="CDD" id="cd14473">
    <property type="entry name" value="FERM_B-lobe"/>
    <property type="match status" value="1"/>
</dbReference>
<dbReference type="InterPro" id="IPR014352">
    <property type="entry name" value="FERM/acyl-CoA-bd_prot_sf"/>
</dbReference>
<dbReference type="SUPFAM" id="SSF47031">
    <property type="entry name" value="Second domain of FERM"/>
    <property type="match status" value="1"/>
</dbReference>
<feature type="compositionally biased region" description="Pro residues" evidence="3">
    <location>
        <begin position="1038"/>
        <end position="1054"/>
    </location>
</feature>
<dbReference type="EMBL" id="HBUF01364602">
    <property type="protein sequence ID" value="CAG6722887.1"/>
    <property type="molecule type" value="Transcribed_RNA"/>
</dbReference>
<dbReference type="GO" id="GO:0009887">
    <property type="term" value="P:animal organ morphogenesis"/>
    <property type="evidence" value="ECO:0007669"/>
    <property type="project" value="UniProtKB-ARBA"/>
</dbReference>
<feature type="compositionally biased region" description="Low complexity" evidence="3">
    <location>
        <begin position="502"/>
        <end position="521"/>
    </location>
</feature>
<feature type="compositionally biased region" description="Polar residues" evidence="3">
    <location>
        <begin position="1069"/>
        <end position="1085"/>
    </location>
</feature>
<name>A0A8D8VHM0_9HEMI</name>
<accession>A0A8D8VHM0</accession>
<dbReference type="PANTHER" id="PTHR13429">
    <property type="entry name" value="FERM DOMAIN (PROTEIN4.1-EZRIN-RADIXIN-MOESIN) FAMILY"/>
    <property type="match status" value="1"/>
</dbReference>
<protein>
    <submittedName>
        <fullName evidence="5">Protein expanded</fullName>
    </submittedName>
</protein>